<proteinExistence type="predicted"/>
<dbReference type="EMBL" id="JAACJN010000013">
    <property type="protein sequence ID" value="KAF5390883.1"/>
    <property type="molecule type" value="Genomic_DNA"/>
</dbReference>
<dbReference type="Pfam" id="PF05176">
    <property type="entry name" value="ATP-synt_10"/>
    <property type="match status" value="1"/>
</dbReference>
<dbReference type="OrthoDB" id="17089at2759"/>
<feature type="compositionally biased region" description="Low complexity" evidence="1">
    <location>
        <begin position="28"/>
        <end position="39"/>
    </location>
</feature>
<organism evidence="2 3">
    <name type="scientific">Collybiopsis confluens</name>
    <dbReference type="NCBI Taxonomy" id="2823264"/>
    <lineage>
        <taxon>Eukaryota</taxon>
        <taxon>Fungi</taxon>
        <taxon>Dikarya</taxon>
        <taxon>Basidiomycota</taxon>
        <taxon>Agaricomycotina</taxon>
        <taxon>Agaricomycetes</taxon>
        <taxon>Agaricomycetidae</taxon>
        <taxon>Agaricales</taxon>
        <taxon>Marasmiineae</taxon>
        <taxon>Omphalotaceae</taxon>
        <taxon>Collybiopsis</taxon>
    </lineage>
</organism>
<accession>A0A8H5HWU0</accession>
<dbReference type="AlphaFoldDB" id="A0A8H5HWU0"/>
<evidence type="ECO:0000313" key="3">
    <source>
        <dbReference type="Proteomes" id="UP000518752"/>
    </source>
</evidence>
<comment type="caution">
    <text evidence="2">The sequence shown here is derived from an EMBL/GenBank/DDBJ whole genome shotgun (WGS) entry which is preliminary data.</text>
</comment>
<sequence length="311" mass="35136">MLLTCMSASRTIFTIASKPTQRYGYRWASSSSSASTSTAKPDPNELRPLSRPLGVRDKPTTRHQTKMERLKDVLTNEDAIREQRKHLVKEAVTKGYFHDLNATRRHGGKSWIAPKVMIREDKSLYLPDIAGKALSDGAERHTTTMCLGKVTLLSILSTKISEIQTQAFTAPTLSRYSPFPHHHNPSYPDRQPNPLLQHIQINLQLNPLKSLLFSNWLPFLNGLRKTIPEEDHERYLVSSGSSPTGNQNAHFEYVRDALGYHNDRVGYVFLVDPNLRIRWAGNADPTVEEVRSLEVCTGVLLGRLDKLKEGK</sequence>
<dbReference type="InterPro" id="IPR007849">
    <property type="entry name" value="ATP10"/>
</dbReference>
<dbReference type="Proteomes" id="UP000518752">
    <property type="component" value="Unassembled WGS sequence"/>
</dbReference>
<dbReference type="PANTHER" id="PTHR28106:SF1">
    <property type="entry name" value="MITOCHONDRIAL ATPASE COMPLEX SUBUNIT ATP10"/>
    <property type="match status" value="1"/>
</dbReference>
<reference evidence="2 3" key="1">
    <citation type="journal article" date="2020" name="ISME J.">
        <title>Uncovering the hidden diversity of litter-decomposition mechanisms in mushroom-forming fungi.</title>
        <authorList>
            <person name="Floudas D."/>
            <person name="Bentzer J."/>
            <person name="Ahren D."/>
            <person name="Johansson T."/>
            <person name="Persson P."/>
            <person name="Tunlid A."/>
        </authorList>
    </citation>
    <scope>NUCLEOTIDE SEQUENCE [LARGE SCALE GENOMIC DNA]</scope>
    <source>
        <strain evidence="2 3">CBS 406.79</strain>
    </source>
</reference>
<name>A0A8H5HWU0_9AGAR</name>
<feature type="compositionally biased region" description="Basic and acidic residues" evidence="1">
    <location>
        <begin position="54"/>
        <end position="64"/>
    </location>
</feature>
<protein>
    <submittedName>
        <fullName evidence="2">Uncharacterized protein</fullName>
    </submittedName>
</protein>
<dbReference type="GO" id="GO:0033615">
    <property type="term" value="P:mitochondrial proton-transporting ATP synthase complex assembly"/>
    <property type="evidence" value="ECO:0007669"/>
    <property type="project" value="TreeGrafter"/>
</dbReference>
<gene>
    <name evidence="2" type="ORF">D9757_004501</name>
</gene>
<dbReference type="PANTHER" id="PTHR28106">
    <property type="entry name" value="MITOCHONDRIAL ATPASE COMPLEX SUBUNIT ATP10"/>
    <property type="match status" value="1"/>
</dbReference>
<feature type="region of interest" description="Disordered" evidence="1">
    <location>
        <begin position="28"/>
        <end position="64"/>
    </location>
</feature>
<dbReference type="GO" id="GO:0005743">
    <property type="term" value="C:mitochondrial inner membrane"/>
    <property type="evidence" value="ECO:0007669"/>
    <property type="project" value="TreeGrafter"/>
</dbReference>
<evidence type="ECO:0000313" key="2">
    <source>
        <dbReference type="EMBL" id="KAF5390883.1"/>
    </source>
</evidence>
<keyword evidence="3" id="KW-1185">Reference proteome</keyword>
<evidence type="ECO:0000256" key="1">
    <source>
        <dbReference type="SAM" id="MobiDB-lite"/>
    </source>
</evidence>